<evidence type="ECO:0008006" key="3">
    <source>
        <dbReference type="Google" id="ProtNLM"/>
    </source>
</evidence>
<evidence type="ECO:0000313" key="2">
    <source>
        <dbReference type="Proteomes" id="UP001501729"/>
    </source>
</evidence>
<sequence>MAPTRLDNITALRGSRQARESFDRLSRLLAVDYDSTASRLGDQAKEAKATVAMREWLVLLSFESGFRLRMNVVGFHHWQFGHSTVNPGYISSFSYFRSRHYLRYEVYH</sequence>
<reference evidence="1 2" key="1">
    <citation type="journal article" date="2019" name="Int. J. Syst. Evol. Microbiol.">
        <title>The Global Catalogue of Microorganisms (GCM) 10K type strain sequencing project: providing services to taxonomists for standard genome sequencing and annotation.</title>
        <authorList>
            <consortium name="The Broad Institute Genomics Platform"/>
            <consortium name="The Broad Institute Genome Sequencing Center for Infectious Disease"/>
            <person name="Wu L."/>
            <person name="Ma J."/>
        </authorList>
    </citation>
    <scope>NUCLEOTIDE SEQUENCE [LARGE SCALE GENOMIC DNA]</scope>
    <source>
        <strain evidence="1 2">JCM 17504</strain>
    </source>
</reference>
<evidence type="ECO:0000313" key="1">
    <source>
        <dbReference type="EMBL" id="GAA5061433.1"/>
    </source>
</evidence>
<dbReference type="EMBL" id="BAABKX010000019">
    <property type="protein sequence ID" value="GAA5061433.1"/>
    <property type="molecule type" value="Genomic_DNA"/>
</dbReference>
<comment type="caution">
    <text evidence="1">The sequence shown here is derived from an EMBL/GenBank/DDBJ whole genome shotgun (WGS) entry which is preliminary data.</text>
</comment>
<dbReference type="AlphaFoldDB" id="A0AAV3UP45"/>
<accession>A0AAV3UP45</accession>
<keyword evidence="2" id="KW-1185">Reference proteome</keyword>
<proteinExistence type="predicted"/>
<dbReference type="Proteomes" id="UP001501729">
    <property type="component" value="Unassembled WGS sequence"/>
</dbReference>
<organism evidence="1 2">
    <name type="scientific">Haladaptatus pallidirubidus</name>
    <dbReference type="NCBI Taxonomy" id="1008152"/>
    <lineage>
        <taxon>Archaea</taxon>
        <taxon>Methanobacteriati</taxon>
        <taxon>Methanobacteriota</taxon>
        <taxon>Stenosarchaea group</taxon>
        <taxon>Halobacteria</taxon>
        <taxon>Halobacteriales</taxon>
        <taxon>Haladaptataceae</taxon>
        <taxon>Haladaptatus</taxon>
    </lineage>
</organism>
<gene>
    <name evidence="1" type="ORF">GCM10025751_47710</name>
</gene>
<name>A0AAV3UP45_9EURY</name>
<protein>
    <recommendedName>
        <fullName evidence="3">Transposase</fullName>
    </recommendedName>
</protein>